<accession>A0A9W4UPJ6</accession>
<name>A0A9W4UPJ6_9PLEO</name>
<dbReference type="Proteomes" id="UP001152607">
    <property type="component" value="Unassembled WGS sequence"/>
</dbReference>
<gene>
    <name evidence="1" type="ORF">PDIGIT_LOCUS11906</name>
</gene>
<sequence length="96" mass="10740">MSEYMNKLVSKSIACTSSSRILQIHQNIHTYILKHCCSITNSHTSLLGSTSLILNNPIFIFFGCLNLNRKCLSPHLKSTHIPLPALSWFSSMTATM</sequence>
<dbReference type="EMBL" id="CAOQHR010000008">
    <property type="protein sequence ID" value="CAI6338772.1"/>
    <property type="molecule type" value="Genomic_DNA"/>
</dbReference>
<dbReference type="AlphaFoldDB" id="A0A9W4UPJ6"/>
<protein>
    <submittedName>
        <fullName evidence="1">Uncharacterized protein</fullName>
    </submittedName>
</protein>
<evidence type="ECO:0000313" key="2">
    <source>
        <dbReference type="Proteomes" id="UP001152607"/>
    </source>
</evidence>
<keyword evidence="2" id="KW-1185">Reference proteome</keyword>
<evidence type="ECO:0000313" key="1">
    <source>
        <dbReference type="EMBL" id="CAI6338772.1"/>
    </source>
</evidence>
<proteinExistence type="predicted"/>
<comment type="caution">
    <text evidence="1">The sequence shown here is derived from an EMBL/GenBank/DDBJ whole genome shotgun (WGS) entry which is preliminary data.</text>
</comment>
<reference evidence="1" key="1">
    <citation type="submission" date="2023-01" db="EMBL/GenBank/DDBJ databases">
        <authorList>
            <person name="Van Ghelder C."/>
            <person name="Rancurel C."/>
        </authorList>
    </citation>
    <scope>NUCLEOTIDE SEQUENCE</scope>
    <source>
        <strain evidence="1">CNCM I-4278</strain>
    </source>
</reference>
<organism evidence="1 2">
    <name type="scientific">Periconia digitata</name>
    <dbReference type="NCBI Taxonomy" id="1303443"/>
    <lineage>
        <taxon>Eukaryota</taxon>
        <taxon>Fungi</taxon>
        <taxon>Dikarya</taxon>
        <taxon>Ascomycota</taxon>
        <taxon>Pezizomycotina</taxon>
        <taxon>Dothideomycetes</taxon>
        <taxon>Pleosporomycetidae</taxon>
        <taxon>Pleosporales</taxon>
        <taxon>Massarineae</taxon>
        <taxon>Periconiaceae</taxon>
        <taxon>Periconia</taxon>
    </lineage>
</organism>